<dbReference type="Pfam" id="PF20095">
    <property type="entry name" value="DUF6485"/>
    <property type="match status" value="1"/>
</dbReference>
<gene>
    <name evidence="1" type="ORF">H9X91_04860</name>
</gene>
<evidence type="ECO:0000313" key="1">
    <source>
        <dbReference type="EMBL" id="MBM6850768.1"/>
    </source>
</evidence>
<dbReference type="EMBL" id="JACSNX010000004">
    <property type="protein sequence ID" value="MBM6850768.1"/>
    <property type="molecule type" value="Genomic_DNA"/>
</dbReference>
<sequence>MPSSPFCTCGNLNCPLHPTKHDQGCAPCIQKNLRLREVPNCFFNLLDHPEGRPGDSLEDFAKLVLAEER</sequence>
<accession>A0ABS2FTK7</accession>
<name>A0ABS2FTK7_9FIRM</name>
<dbReference type="Proteomes" id="UP000719500">
    <property type="component" value="Unassembled WGS sequence"/>
</dbReference>
<keyword evidence="2" id="KW-1185">Reference proteome</keyword>
<dbReference type="RefSeq" id="WP_204803096.1">
    <property type="nucleotide sequence ID" value="NZ_JACSNX010000004.1"/>
</dbReference>
<protein>
    <submittedName>
        <fullName evidence="1">Uncharacterized protein</fullName>
    </submittedName>
</protein>
<comment type="caution">
    <text evidence="1">The sequence shown here is derived from an EMBL/GenBank/DDBJ whole genome shotgun (WGS) entry which is preliminary data.</text>
</comment>
<organism evidence="1 2">
    <name type="scientific">Oscillibacter valericigenes</name>
    <dbReference type="NCBI Taxonomy" id="351091"/>
    <lineage>
        <taxon>Bacteria</taxon>
        <taxon>Bacillati</taxon>
        <taxon>Bacillota</taxon>
        <taxon>Clostridia</taxon>
        <taxon>Eubacteriales</taxon>
        <taxon>Oscillospiraceae</taxon>
        <taxon>Oscillibacter</taxon>
    </lineage>
</organism>
<proteinExistence type="predicted"/>
<evidence type="ECO:0000313" key="2">
    <source>
        <dbReference type="Proteomes" id="UP000719500"/>
    </source>
</evidence>
<reference evidence="1 2" key="1">
    <citation type="journal article" date="2021" name="Sci. Rep.">
        <title>The distribution of antibiotic resistance genes in chicken gut microbiota commensals.</title>
        <authorList>
            <person name="Juricova H."/>
            <person name="Matiasovicova J."/>
            <person name="Kubasova T."/>
            <person name="Cejkova D."/>
            <person name="Rychlik I."/>
        </authorList>
    </citation>
    <scope>NUCLEOTIDE SEQUENCE [LARGE SCALE GENOMIC DNA]</scope>
    <source>
        <strain evidence="1 2">An411</strain>
    </source>
</reference>